<organism evidence="5 6">
    <name type="scientific">Potamilus streckersoni</name>
    <dbReference type="NCBI Taxonomy" id="2493646"/>
    <lineage>
        <taxon>Eukaryota</taxon>
        <taxon>Metazoa</taxon>
        <taxon>Spiralia</taxon>
        <taxon>Lophotrochozoa</taxon>
        <taxon>Mollusca</taxon>
        <taxon>Bivalvia</taxon>
        <taxon>Autobranchia</taxon>
        <taxon>Heteroconchia</taxon>
        <taxon>Palaeoheterodonta</taxon>
        <taxon>Unionida</taxon>
        <taxon>Unionoidea</taxon>
        <taxon>Unionidae</taxon>
        <taxon>Ambleminae</taxon>
        <taxon>Lampsilini</taxon>
        <taxon>Potamilus</taxon>
    </lineage>
</organism>
<dbReference type="InterPro" id="IPR042229">
    <property type="entry name" value="Listeria/Bacterioides_rpt_sf"/>
</dbReference>
<keyword evidence="6" id="KW-1185">Reference proteome</keyword>
<reference evidence="5" key="1">
    <citation type="journal article" date="2021" name="Genome Biol. Evol.">
        <title>A High-Quality Reference Genome for a Parasitic Bivalve with Doubly Uniparental Inheritance (Bivalvia: Unionida).</title>
        <authorList>
            <person name="Smith C.H."/>
        </authorList>
    </citation>
    <scope>NUCLEOTIDE SEQUENCE</scope>
    <source>
        <strain evidence="5">CHS0354</strain>
    </source>
</reference>
<feature type="domain" description="BIG2" evidence="4">
    <location>
        <begin position="678"/>
        <end position="756"/>
    </location>
</feature>
<comment type="subcellular location">
    <subcellularLocation>
        <location evidence="1">Cell envelope</location>
    </subcellularLocation>
</comment>
<dbReference type="Pfam" id="PF09479">
    <property type="entry name" value="Flg_new"/>
    <property type="match status" value="9"/>
</dbReference>
<reference evidence="5" key="3">
    <citation type="submission" date="2023-05" db="EMBL/GenBank/DDBJ databases">
        <authorList>
            <person name="Smith C.H."/>
        </authorList>
    </citation>
    <scope>NUCLEOTIDE SEQUENCE</scope>
    <source>
        <strain evidence="5">CHS0354</strain>
        <tissue evidence="5">Mantle</tissue>
    </source>
</reference>
<dbReference type="GO" id="GO:0035591">
    <property type="term" value="F:signaling adaptor activity"/>
    <property type="evidence" value="ECO:0007669"/>
    <property type="project" value="TreeGrafter"/>
</dbReference>
<dbReference type="Proteomes" id="UP001195483">
    <property type="component" value="Unassembled WGS sequence"/>
</dbReference>
<keyword evidence="3" id="KW-0677">Repeat</keyword>
<dbReference type="Pfam" id="PF02368">
    <property type="entry name" value="Big_2"/>
    <property type="match status" value="1"/>
</dbReference>
<gene>
    <name evidence="5" type="ORF">CHS0354_023735</name>
</gene>
<reference evidence="5" key="2">
    <citation type="journal article" date="2021" name="Genome Biol. Evol.">
        <title>Developing a high-quality reference genome for a parasitic bivalve with doubly uniparental inheritance (Bivalvia: Unionida).</title>
        <authorList>
            <person name="Smith C.H."/>
        </authorList>
    </citation>
    <scope>NUCLEOTIDE SEQUENCE</scope>
    <source>
        <strain evidence="5">CHS0354</strain>
        <tissue evidence="5">Mantle</tissue>
    </source>
</reference>
<dbReference type="NCBIfam" id="TIGR02543">
    <property type="entry name" value="List_Bact_rpt"/>
    <property type="match status" value="4"/>
</dbReference>
<dbReference type="Gene3D" id="2.60.40.4270">
    <property type="entry name" value="Listeria-Bacteroides repeat domain"/>
    <property type="match status" value="9"/>
</dbReference>
<dbReference type="PANTHER" id="PTHR47566">
    <property type="match status" value="1"/>
</dbReference>
<evidence type="ECO:0000259" key="4">
    <source>
        <dbReference type="SMART" id="SM00635"/>
    </source>
</evidence>
<dbReference type="EMBL" id="JAEAOA010001427">
    <property type="protein sequence ID" value="KAK3582199.1"/>
    <property type="molecule type" value="Genomic_DNA"/>
</dbReference>
<name>A0AAE0RZ98_9BIVA</name>
<evidence type="ECO:0000256" key="3">
    <source>
        <dbReference type="ARBA" id="ARBA00022737"/>
    </source>
</evidence>
<dbReference type="SUPFAM" id="SSF49373">
    <property type="entry name" value="Invasin/intimin cell-adhesion fragments"/>
    <property type="match status" value="1"/>
</dbReference>
<dbReference type="SUPFAM" id="SSF52058">
    <property type="entry name" value="L domain-like"/>
    <property type="match status" value="1"/>
</dbReference>
<dbReference type="InterPro" id="IPR032675">
    <property type="entry name" value="LRR_dom_sf"/>
</dbReference>
<proteinExistence type="predicted"/>
<comment type="caution">
    <text evidence="5">The sequence shown here is derived from an EMBL/GenBank/DDBJ whole genome shotgun (WGS) entry which is preliminary data.</text>
</comment>
<evidence type="ECO:0000256" key="1">
    <source>
        <dbReference type="ARBA" id="ARBA00004196"/>
    </source>
</evidence>
<dbReference type="InterPro" id="IPR013378">
    <property type="entry name" value="InlB-like_B-rpt"/>
</dbReference>
<evidence type="ECO:0000313" key="6">
    <source>
        <dbReference type="Proteomes" id="UP001195483"/>
    </source>
</evidence>
<dbReference type="Gene3D" id="2.60.40.1080">
    <property type="match status" value="1"/>
</dbReference>
<dbReference type="InterPro" id="IPR052574">
    <property type="entry name" value="CDIRP"/>
</dbReference>
<evidence type="ECO:0000256" key="2">
    <source>
        <dbReference type="ARBA" id="ARBA00022614"/>
    </source>
</evidence>
<dbReference type="InterPro" id="IPR008964">
    <property type="entry name" value="Invasin/intimin_cell_adhesion"/>
</dbReference>
<accession>A0AAE0RZ98</accession>
<dbReference type="SMART" id="SM00635">
    <property type="entry name" value="BID_2"/>
    <property type="match status" value="1"/>
</dbReference>
<evidence type="ECO:0000313" key="5">
    <source>
        <dbReference type="EMBL" id="KAK3582199.1"/>
    </source>
</evidence>
<protein>
    <recommendedName>
        <fullName evidence="4">BIG2 domain-containing protein</fullName>
    </recommendedName>
</protein>
<dbReference type="Gene3D" id="3.80.10.10">
    <property type="entry name" value="Ribonuclease Inhibitor"/>
    <property type="match status" value="1"/>
</dbReference>
<dbReference type="AlphaFoldDB" id="A0AAE0RZ98"/>
<keyword evidence="2" id="KW-0433">Leucine-rich repeat</keyword>
<dbReference type="InterPro" id="IPR003343">
    <property type="entry name" value="Big_2"/>
</dbReference>
<sequence length="986" mass="108166">MQTYMPYSSLTLRRALPILFSFILLSFFAGECVVPAPSFYKVTLDPNEGTAGTVTTISVEGRKSIRTLSEVELPKRTNFNLREWNTKKDGSGEKFEFGTTIVTSDITVYAQWTGINRIVTLNENGGKPLTTRAYPVAYNGTLAKPNFLPERDGHKLKNWNTKADGTGDEFVFGITRGHTLKSWNTKADGNGIVFSFGTTKVTGNLTLYAQWLINSYTVTFNPNEGIAGTKTEVKATHGSTVEALVDKELPTRENYTLIGWNTEANGNGTPFNFATTEVKGNLTLYAQWQGVNKTVTLVANEGYFDNNLQTTTKTITVRYGSMIPNTSENQPTRTGFAFAGWNKQPDGKGTDFTGTVTENVTLYAKWTTITHTVTLNANYGTPPSVSTIDVAEGETVPLNTPVPTRTGYHIKGWYINKEGTGEKFVFGQNQVRGNIVIYAQWEINEYTVTLDANRGAFVNGGFTTKYTVKHGQSVPALAENEKPKRNGYTLNKEWDTKADGTGIKYQLTGQNISKIFSDVTLYVQWQENQFTVIFNTDDGGSAVPNAIVNHGGKVTKPADPTRAGYTFGGWYKEVGLVNLFNFDTEIITANITLYAKWQENQANQFTVTFNTGVGGSIVTDQNVVSGGNATRPQDPTREGYTFGGWYKEVGLVNAFNFDTEIITANITLYAKWTSSTTLITYIDLDKTSPHVTLIGKTTQLTARVSPEIATNKGLTWTTNNTTVATVDETGLVTTHAKGKALITATSTDGSNKRDTITIDVHPYFYVPDNNFRKALKDMGLNWFTTVDGVDGLKIEEDVVAKFDGAIIVNSKSISSLKGIEYFVNLDTLICYDNKLDTLDLSKNVDLTILNCSSNKLTTLDLSKNVALTTLNCYSNNLTTLDLSKNVALTSLWCDSNQLTTLDIRGMRSVYPPNSLKIITGGSDINNGDLTTLKVHVDLKTHSEVQAVKIKLGDNLTISTWSADQGSTIYTSLCSDWNPAGSGSCND</sequence>
<dbReference type="PANTHER" id="PTHR47566:SF1">
    <property type="entry name" value="PROTEIN NUD1"/>
    <property type="match status" value="1"/>
</dbReference>